<dbReference type="Proteomes" id="UP000007129">
    <property type="component" value="Unassembled WGS sequence"/>
</dbReference>
<comment type="caution">
    <text evidence="1">The sequence shown here is derived from an EMBL/GenBank/DDBJ whole genome shotgun (WGS) entry which is preliminary data.</text>
</comment>
<dbReference type="AlphaFoldDB" id="K2RWN8"/>
<dbReference type="VEuPathDB" id="FungiDB:MPH_08260"/>
<organism evidence="1 2">
    <name type="scientific">Macrophomina phaseolina (strain MS6)</name>
    <name type="common">Charcoal rot fungus</name>
    <dbReference type="NCBI Taxonomy" id="1126212"/>
    <lineage>
        <taxon>Eukaryota</taxon>
        <taxon>Fungi</taxon>
        <taxon>Dikarya</taxon>
        <taxon>Ascomycota</taxon>
        <taxon>Pezizomycotina</taxon>
        <taxon>Dothideomycetes</taxon>
        <taxon>Dothideomycetes incertae sedis</taxon>
        <taxon>Botryosphaeriales</taxon>
        <taxon>Botryosphaeriaceae</taxon>
        <taxon>Macrophomina</taxon>
    </lineage>
</organism>
<dbReference type="InParanoid" id="K2RWN8"/>
<name>K2RWN8_MACPH</name>
<proteinExistence type="predicted"/>
<evidence type="ECO:0000313" key="1">
    <source>
        <dbReference type="EMBL" id="EKG14579.1"/>
    </source>
</evidence>
<feature type="non-terminal residue" evidence="1">
    <location>
        <position position="1"/>
    </location>
</feature>
<protein>
    <submittedName>
        <fullName evidence="1">Uncharacterized protein</fullName>
    </submittedName>
</protein>
<dbReference type="HOGENOM" id="CLU_1975776_0_0_1"/>
<accession>K2RWN8</accession>
<sequence>IICYRLCSLWPSSLPPASLNPRICWDVFLASFETQLRLAFGLGLSCPVRRTWKSDLSDTMKCRAARRSSRSKIFSRASGAGTDSFGRRGKTRAWRGCASSVPAKQASTIRGRVTGWASICIPRGAKN</sequence>
<dbReference type="EMBL" id="AHHD01000344">
    <property type="protein sequence ID" value="EKG14579.1"/>
    <property type="molecule type" value="Genomic_DNA"/>
</dbReference>
<reference evidence="1 2" key="1">
    <citation type="journal article" date="2012" name="BMC Genomics">
        <title>Tools to kill: Genome of one of the most destructive plant pathogenic fungi Macrophomina phaseolina.</title>
        <authorList>
            <person name="Islam M.S."/>
            <person name="Haque M.S."/>
            <person name="Islam M.M."/>
            <person name="Emdad E.M."/>
            <person name="Halim A."/>
            <person name="Hossen Q.M.M."/>
            <person name="Hossain M.Z."/>
            <person name="Ahmed B."/>
            <person name="Rahim S."/>
            <person name="Rahman M.S."/>
            <person name="Alam M.M."/>
            <person name="Hou S."/>
            <person name="Wan X."/>
            <person name="Saito J.A."/>
            <person name="Alam M."/>
        </authorList>
    </citation>
    <scope>NUCLEOTIDE SEQUENCE [LARGE SCALE GENOMIC DNA]</scope>
    <source>
        <strain evidence="1 2">MS6</strain>
    </source>
</reference>
<evidence type="ECO:0000313" key="2">
    <source>
        <dbReference type="Proteomes" id="UP000007129"/>
    </source>
</evidence>
<gene>
    <name evidence="1" type="ORF">MPH_08260</name>
</gene>